<evidence type="ECO:0000313" key="2">
    <source>
        <dbReference type="EMBL" id="ULP51938.1"/>
    </source>
</evidence>
<feature type="region of interest" description="Disordered" evidence="1">
    <location>
        <begin position="69"/>
        <end position="89"/>
    </location>
</feature>
<reference evidence="2" key="1">
    <citation type="submission" date="2022-08" db="EMBL/GenBank/DDBJ databases">
        <title>Whole genome sequencing of non-tuberculosis mycobacteria type-strains.</title>
        <authorList>
            <person name="Igarashi Y."/>
            <person name="Osugi A."/>
            <person name="Mitarai S."/>
        </authorList>
    </citation>
    <scope>NUCLEOTIDE SEQUENCE</scope>
    <source>
        <strain evidence="2">ATCC 19423</strain>
    </source>
</reference>
<evidence type="ECO:0000313" key="3">
    <source>
        <dbReference type="Proteomes" id="UP001055253"/>
    </source>
</evidence>
<dbReference type="RefSeq" id="WP_240168637.1">
    <property type="nucleotide sequence ID" value="NZ_CP085200.1"/>
</dbReference>
<protein>
    <submittedName>
        <fullName evidence="2">Uncharacterized protein</fullName>
    </submittedName>
</protein>
<dbReference type="Proteomes" id="UP001055253">
    <property type="component" value="Chromosome"/>
</dbReference>
<organism evidence="2 3">
    <name type="scientific">Mycobacterium ulcerans</name>
    <dbReference type="NCBI Taxonomy" id="1809"/>
    <lineage>
        <taxon>Bacteria</taxon>
        <taxon>Bacillati</taxon>
        <taxon>Actinomycetota</taxon>
        <taxon>Actinomycetes</taxon>
        <taxon>Mycobacteriales</taxon>
        <taxon>Mycobacteriaceae</taxon>
        <taxon>Mycobacterium</taxon>
        <taxon>Mycobacterium ulcerans group</taxon>
    </lineage>
</organism>
<keyword evidence="3" id="KW-1185">Reference proteome</keyword>
<accession>A0ABY3V6K7</accession>
<evidence type="ECO:0000256" key="1">
    <source>
        <dbReference type="SAM" id="MobiDB-lite"/>
    </source>
</evidence>
<name>A0ABY3V6K7_MYCUL</name>
<gene>
    <name evidence="2" type="ORF">MJO63_25580</name>
</gene>
<sequence>MNWSIRAGTMNERSYRVSAGFTGKIFRTAEEAEREGFTAPMDDEIARAQRLFEEYQAKVDAVGPDRVKEVSPKFWGDTSGRETGISMDG</sequence>
<proteinExistence type="predicted"/>
<dbReference type="EMBL" id="CP092429">
    <property type="protein sequence ID" value="ULP51938.1"/>
    <property type="molecule type" value="Genomic_DNA"/>
</dbReference>